<dbReference type="CDD" id="cd21037">
    <property type="entry name" value="MLKL_NTD"/>
    <property type="match status" value="1"/>
</dbReference>
<accession>A0AAW0AC05</accession>
<dbReference type="InterPro" id="IPR049052">
    <property type="entry name" value="nSTAND1"/>
</dbReference>
<dbReference type="Gene3D" id="3.40.50.300">
    <property type="entry name" value="P-loop containing nucleotide triphosphate hydrolases"/>
    <property type="match status" value="1"/>
</dbReference>
<evidence type="ECO:0000313" key="3">
    <source>
        <dbReference type="Proteomes" id="UP001362999"/>
    </source>
</evidence>
<dbReference type="Proteomes" id="UP001362999">
    <property type="component" value="Unassembled WGS sequence"/>
</dbReference>
<evidence type="ECO:0000313" key="2">
    <source>
        <dbReference type="EMBL" id="KAK7006205.1"/>
    </source>
</evidence>
<dbReference type="InterPro" id="IPR059179">
    <property type="entry name" value="MLKL-like_MCAfunc"/>
</dbReference>
<dbReference type="InterPro" id="IPR027417">
    <property type="entry name" value="P-loop_NTPase"/>
</dbReference>
<dbReference type="EMBL" id="JAWWNJ010000076">
    <property type="protein sequence ID" value="KAK7006205.1"/>
    <property type="molecule type" value="Genomic_DNA"/>
</dbReference>
<dbReference type="Pfam" id="PF20703">
    <property type="entry name" value="nSTAND1"/>
    <property type="match status" value="1"/>
</dbReference>
<dbReference type="SUPFAM" id="SSF48452">
    <property type="entry name" value="TPR-like"/>
    <property type="match status" value="2"/>
</dbReference>
<feature type="domain" description="Novel STAND NTPase 1" evidence="1">
    <location>
        <begin position="198"/>
        <end position="336"/>
    </location>
</feature>
<sequence>MAPASERMQRLLVSAKTAASTLQQISQFSPTPFLATTASISASVLGNIETLNSSGSGIVQVLQDINAILSGIVALLVDSGAKYIPPALLQDIGFFAETLNRLQVWLDSKQKTSKIRRLFRQSEEAAQLEACKAGMKQALSVFQSRSRLPVTIDLEAMERDLQGQHEEILLLIDPETHTDRLSKLGTSSGSLSLLPATPKIFHGRDSELMKVVDMLSQSVPRIVILGPGGMGKTSLAMASLHHDQVVGKYPARYFVSCDSAYTADALVATVASNLGVEPSRGLAKAVVRRLSEGPSCLMILDNFETSWEPVENRSSVEEFLSLLADIPHLALLITMRGAERPEKVQWSRPFLRPLTPLTQLAARQTFIDVADDVDDTDAHVDDLLAITDNVPLAIQLVASIASSEGCEETLQRWKDEHTTLLSDGFDKRSNLEISIMLSLSSPRMLASPHAEQLLRLLSLLSDGIADIDLSQSKIPIPDIFQCKTTLIRTSLVYVDHTGRFKVLAPIREYILNSRLPAPESVRPLRDHFTDLLNLWSLFAERSPSVDDLMPRLLSNLGNMHAVWLYCLDQDSVDIGGTIRSAFLLSRLTRVMCRDPTPLLARVREVLPATEDDPALHAHLITEQFQLWQFSPMPNPQKSMDEAMDYFRRVDDLEGEARFCNVVAEYHMDHVSDPMKGKTFFERALNLASQCDSAKQRVRALSGLAAGAWFRGDYAEGRRLARETYKTALVNGDTIGQQGGNRWEAMCATALGDYKGSLEVIAEGKALLRRLKMEGSDSDNMLLNSEAYVHSMKTEFVEARRIQEIILRRTSQTNSPISYAHALINIASLDTYTGESAESISQYLDTATSVFHAAQYPRGNSACELARADLLLREGQAAAARVEYIHLLGSARSSDEEIAVCCIMKLADPTHPVHGDSESGRWAVVYFAFTMRAPSRNQLALHQALRCLGDVLTRQGDDDSAFNVLEVALQGFTTMDVHQHRAECMRTMGDILFKRKQLQNAREMWVAARPLFKRSQQMKEVVGIEERLDSLNVTEKLVQVVPIFDLPLVAPGGRKDAEASADAVCR</sequence>
<reference evidence="2 3" key="1">
    <citation type="journal article" date="2024" name="J Genomics">
        <title>Draft genome sequencing and assembly of Favolaschia claudopus CIRM-BRFM 2984 isolated from oak limbs.</title>
        <authorList>
            <person name="Navarro D."/>
            <person name="Drula E."/>
            <person name="Chaduli D."/>
            <person name="Cazenave R."/>
            <person name="Ahrendt S."/>
            <person name="Wang J."/>
            <person name="Lipzen A."/>
            <person name="Daum C."/>
            <person name="Barry K."/>
            <person name="Grigoriev I.V."/>
            <person name="Favel A."/>
            <person name="Rosso M.N."/>
            <person name="Martin F."/>
        </authorList>
    </citation>
    <scope>NUCLEOTIDE SEQUENCE [LARGE SCALE GENOMIC DNA]</scope>
    <source>
        <strain evidence="2 3">CIRM-BRFM 2984</strain>
    </source>
</reference>
<comment type="caution">
    <text evidence="2">The sequence shown here is derived from an EMBL/GenBank/DDBJ whole genome shotgun (WGS) entry which is preliminary data.</text>
</comment>
<evidence type="ECO:0000259" key="1">
    <source>
        <dbReference type="Pfam" id="PF20703"/>
    </source>
</evidence>
<organism evidence="2 3">
    <name type="scientific">Favolaschia claudopus</name>
    <dbReference type="NCBI Taxonomy" id="2862362"/>
    <lineage>
        <taxon>Eukaryota</taxon>
        <taxon>Fungi</taxon>
        <taxon>Dikarya</taxon>
        <taxon>Basidiomycota</taxon>
        <taxon>Agaricomycotina</taxon>
        <taxon>Agaricomycetes</taxon>
        <taxon>Agaricomycetidae</taxon>
        <taxon>Agaricales</taxon>
        <taxon>Marasmiineae</taxon>
        <taxon>Mycenaceae</taxon>
        <taxon>Favolaschia</taxon>
    </lineage>
</organism>
<dbReference type="Gene3D" id="1.25.40.10">
    <property type="entry name" value="Tetratricopeptide repeat domain"/>
    <property type="match status" value="2"/>
</dbReference>
<dbReference type="SUPFAM" id="SSF52540">
    <property type="entry name" value="P-loop containing nucleoside triphosphate hydrolases"/>
    <property type="match status" value="1"/>
</dbReference>
<gene>
    <name evidence="2" type="ORF">R3P38DRAFT_2728421</name>
</gene>
<dbReference type="PANTHER" id="PTHR47691:SF3">
    <property type="entry name" value="HTH-TYPE TRANSCRIPTIONAL REGULATOR RV0890C-RELATED"/>
    <property type="match status" value="1"/>
</dbReference>
<proteinExistence type="predicted"/>
<dbReference type="PANTHER" id="PTHR47691">
    <property type="entry name" value="REGULATOR-RELATED"/>
    <property type="match status" value="1"/>
</dbReference>
<keyword evidence="3" id="KW-1185">Reference proteome</keyword>
<protein>
    <submittedName>
        <fullName evidence="2">AAA domain-containing protein</fullName>
    </submittedName>
</protein>
<dbReference type="InterPro" id="IPR011990">
    <property type="entry name" value="TPR-like_helical_dom_sf"/>
</dbReference>
<name>A0AAW0AC05_9AGAR</name>
<dbReference type="AlphaFoldDB" id="A0AAW0AC05"/>